<gene>
    <name evidence="19" type="ORF">NC998_03625</name>
</gene>
<keyword evidence="10" id="KW-0418">Kinase</keyword>
<feature type="domain" description="PEP-utilising enzyme mobile" evidence="16">
    <location>
        <begin position="390"/>
        <end position="461"/>
    </location>
</feature>
<dbReference type="Pfam" id="PF02896">
    <property type="entry name" value="PEP-utilizers_C"/>
    <property type="match status" value="1"/>
</dbReference>
<dbReference type="Pfam" id="PF00391">
    <property type="entry name" value="PEP-utilizers"/>
    <property type="match status" value="1"/>
</dbReference>
<evidence type="ECO:0000256" key="1">
    <source>
        <dbReference type="ARBA" id="ARBA00001946"/>
    </source>
</evidence>
<keyword evidence="9" id="KW-0547">Nucleotide-binding</keyword>
<dbReference type="PANTHER" id="PTHR43030:SF1">
    <property type="entry name" value="PHOSPHOENOLPYRUVATE SYNTHASE"/>
    <property type="match status" value="1"/>
</dbReference>
<dbReference type="PROSITE" id="PS00742">
    <property type="entry name" value="PEP_ENZYMES_2"/>
    <property type="match status" value="1"/>
</dbReference>
<dbReference type="Proteomes" id="UP001464891">
    <property type="component" value="Unassembled WGS sequence"/>
</dbReference>
<evidence type="ECO:0000256" key="13">
    <source>
        <dbReference type="ARBA" id="ARBA00033470"/>
    </source>
</evidence>
<dbReference type="InterPro" id="IPR015813">
    <property type="entry name" value="Pyrv/PenolPyrv_kinase-like_dom"/>
</dbReference>
<dbReference type="InterPro" id="IPR002192">
    <property type="entry name" value="PPDK_AMP/ATP-bd"/>
</dbReference>
<keyword evidence="11" id="KW-0067">ATP-binding</keyword>
<evidence type="ECO:0000256" key="4">
    <source>
        <dbReference type="ARBA" id="ARBA00007837"/>
    </source>
</evidence>
<accession>A0ABV0J345</accession>
<evidence type="ECO:0000256" key="2">
    <source>
        <dbReference type="ARBA" id="ARBA00002988"/>
    </source>
</evidence>
<dbReference type="Gene3D" id="3.30.470.20">
    <property type="entry name" value="ATP-grasp fold, B domain"/>
    <property type="match status" value="1"/>
</dbReference>
<evidence type="ECO:0000256" key="12">
    <source>
        <dbReference type="ARBA" id="ARBA00022842"/>
    </source>
</evidence>
<dbReference type="RefSeq" id="WP_190431927.1">
    <property type="nucleotide sequence ID" value="NZ_JAMPKM010000001.1"/>
</dbReference>
<proteinExistence type="inferred from homology"/>
<evidence type="ECO:0000256" key="11">
    <source>
        <dbReference type="ARBA" id="ARBA00022840"/>
    </source>
</evidence>
<dbReference type="EMBL" id="JAMPKM010000001">
    <property type="protein sequence ID" value="MEP0816183.1"/>
    <property type="molecule type" value="Genomic_DNA"/>
</dbReference>
<comment type="cofactor">
    <cofactor evidence="1">
        <name>Mg(2+)</name>
        <dbReference type="ChEBI" id="CHEBI:18420"/>
    </cofactor>
</comment>
<name>A0ABV0J345_9CYAN</name>
<dbReference type="Gene3D" id="3.20.20.60">
    <property type="entry name" value="Phosphoenolpyruvate-binding domains"/>
    <property type="match status" value="1"/>
</dbReference>
<comment type="similarity">
    <text evidence="4">Belongs to the PEP-utilizing enzyme family.</text>
</comment>
<feature type="domain" description="PEP-utilising enzyme C-terminal" evidence="18">
    <location>
        <begin position="521"/>
        <end position="806"/>
    </location>
</feature>
<dbReference type="InterPro" id="IPR000121">
    <property type="entry name" value="PEP_util_C"/>
</dbReference>
<evidence type="ECO:0000313" key="20">
    <source>
        <dbReference type="Proteomes" id="UP001464891"/>
    </source>
</evidence>
<keyword evidence="20" id="KW-1185">Reference proteome</keyword>
<dbReference type="Pfam" id="PF01326">
    <property type="entry name" value="PPDK_N"/>
    <property type="match status" value="1"/>
</dbReference>
<dbReference type="InterPro" id="IPR008279">
    <property type="entry name" value="PEP-util_enz_mobile_dom"/>
</dbReference>
<evidence type="ECO:0000259" key="16">
    <source>
        <dbReference type="Pfam" id="PF00391"/>
    </source>
</evidence>
<evidence type="ECO:0000256" key="14">
    <source>
        <dbReference type="ARBA" id="ARBA00047700"/>
    </source>
</evidence>
<keyword evidence="7" id="KW-0808">Transferase</keyword>
<evidence type="ECO:0000256" key="7">
    <source>
        <dbReference type="ARBA" id="ARBA00022679"/>
    </source>
</evidence>
<evidence type="ECO:0000256" key="5">
    <source>
        <dbReference type="ARBA" id="ARBA00011996"/>
    </source>
</evidence>
<comment type="function">
    <text evidence="2">Catalyzes the phosphorylation of pyruvate to phosphoenolpyruvate.</text>
</comment>
<dbReference type="InterPro" id="IPR040442">
    <property type="entry name" value="Pyrv_kinase-like_dom_sf"/>
</dbReference>
<dbReference type="SUPFAM" id="SSF52009">
    <property type="entry name" value="Phosphohistidine domain"/>
    <property type="match status" value="1"/>
</dbReference>
<evidence type="ECO:0000256" key="8">
    <source>
        <dbReference type="ARBA" id="ARBA00022723"/>
    </source>
</evidence>
<dbReference type="InterPro" id="IPR023151">
    <property type="entry name" value="PEP_util_CS"/>
</dbReference>
<evidence type="ECO:0000256" key="10">
    <source>
        <dbReference type="ARBA" id="ARBA00022777"/>
    </source>
</evidence>
<dbReference type="SUPFAM" id="SSF56059">
    <property type="entry name" value="Glutathione synthetase ATP-binding domain-like"/>
    <property type="match status" value="1"/>
</dbReference>
<dbReference type="EC" id="2.7.9.2" evidence="5"/>
<reference evidence="19 20" key="1">
    <citation type="submission" date="2022-04" db="EMBL/GenBank/DDBJ databases">
        <title>Positive selection, recombination, and allopatry shape intraspecific diversity of widespread and dominant cyanobacteria.</title>
        <authorList>
            <person name="Wei J."/>
            <person name="Shu W."/>
            <person name="Hu C."/>
        </authorList>
    </citation>
    <scope>NUCLEOTIDE SEQUENCE [LARGE SCALE GENOMIC DNA]</scope>
    <source>
        <strain evidence="19 20">GB2-A4</strain>
    </source>
</reference>
<dbReference type="PANTHER" id="PTHR43030">
    <property type="entry name" value="PHOSPHOENOLPYRUVATE SYNTHASE"/>
    <property type="match status" value="1"/>
</dbReference>
<feature type="domain" description="Pyruvate phosphate dikinase AMP/ATP-binding" evidence="17">
    <location>
        <begin position="25"/>
        <end position="333"/>
    </location>
</feature>
<evidence type="ECO:0000313" key="19">
    <source>
        <dbReference type="EMBL" id="MEP0816183.1"/>
    </source>
</evidence>
<comment type="caution">
    <text evidence="19">The sequence shown here is derived from an EMBL/GenBank/DDBJ whole genome shotgun (WGS) entry which is preliminary data.</text>
</comment>
<evidence type="ECO:0000256" key="9">
    <source>
        <dbReference type="ARBA" id="ARBA00022741"/>
    </source>
</evidence>
<comment type="pathway">
    <text evidence="3">Carbohydrate biosynthesis; gluconeogenesis.</text>
</comment>
<dbReference type="SUPFAM" id="SSF51621">
    <property type="entry name" value="Phosphoenolpyruvate/pyruvate domain"/>
    <property type="match status" value="1"/>
</dbReference>
<evidence type="ECO:0000256" key="6">
    <source>
        <dbReference type="ARBA" id="ARBA00021623"/>
    </source>
</evidence>
<organism evidence="19 20">
    <name type="scientific">Trichocoleus desertorum GB2-A4</name>
    <dbReference type="NCBI Taxonomy" id="2933944"/>
    <lineage>
        <taxon>Bacteria</taxon>
        <taxon>Bacillati</taxon>
        <taxon>Cyanobacteriota</taxon>
        <taxon>Cyanophyceae</taxon>
        <taxon>Leptolyngbyales</taxon>
        <taxon>Trichocoleusaceae</taxon>
        <taxon>Trichocoleus</taxon>
    </lineage>
</organism>
<keyword evidence="8" id="KW-0479">Metal-binding</keyword>
<dbReference type="InterPro" id="IPR006319">
    <property type="entry name" value="PEP_synth"/>
</dbReference>
<protein>
    <recommendedName>
        <fullName evidence="6">Phosphoenolpyruvate synthase</fullName>
        <ecNumber evidence="5">2.7.9.2</ecNumber>
    </recommendedName>
    <alternativeName>
        <fullName evidence="13">Pyruvate, water dikinase</fullName>
    </alternativeName>
</protein>
<sequence>MPSLYWLNQIQHTNPLWFGNQAFYLGHLLQSGYPVLSGLVVPAQTFQEFIESIQWREPFADLPSSSLHLNVDHPQQLQAIAQHIRHEITNTPLPELWLENLSEAASQLQATTLILQPSLALKPPADNLLALEAAEIFEPQICSAKPEALAVGLKKVWAELFRAKSLLYWQRAEIPLEQICLAVLIHPVLPAIAAGVVKVEDNLVAIQSTWGLETAIAWGEVTPDSYEVDALQGIVQAQTLGSKTCAHTLPQAPDFLPFLKDISQPAFQHPDGCLQVHLLTEAQQNRYALPPATLQQLIRIAQQLKADFSATFTFKWMWMQADMESPPELYLTQVNLPISELQQPDQIAPSWLRKTVPTEPQLILKGLAAASGQAIAEAVVITDAHLPEHIPPGRILVTTTLTPDWFSCLQQAAGLVAEQGGMTSHGAILARELGLPAIVGAAQATRIIQAGETVLLDGTQGEIYRIADFRTTHYQRQPPLTQPKPKNTLPGDADSINRSGQDNPGSSPAPRWSDRPLPAIATQLLVNLSQLRFIDQVKTLPVDGIGLIRSELMLLEVLEHQHPNLWLQQGRQQEFVDRIASQVSQFAKAFAPRPVFYRALDLRSHEFQALEGGRLLPVETNPMLGLRGTFSYLLDSALFELELIALAEVQQAGYSNVHLLLPFVRTVEEFSFCRQRVEQAGLTQQAEFQLWIMAEVPSVLFLLPDYVKAGVQGISIGTNDLTQLLLGADRDQPELAAAFNERHPAVLRAIAQLIQLAQAAGIPCSICGQAPAQSPELIAHLVRWGINSISVDAEAVERTYHAIARAEHKVLLAAARRQLDLAP</sequence>
<dbReference type="Gene3D" id="3.30.1490.20">
    <property type="entry name" value="ATP-grasp fold, A domain"/>
    <property type="match status" value="1"/>
</dbReference>
<dbReference type="InterPro" id="IPR013815">
    <property type="entry name" value="ATP_grasp_subdomain_1"/>
</dbReference>
<evidence type="ECO:0000256" key="3">
    <source>
        <dbReference type="ARBA" id="ARBA00004742"/>
    </source>
</evidence>
<evidence type="ECO:0000259" key="17">
    <source>
        <dbReference type="Pfam" id="PF01326"/>
    </source>
</evidence>
<evidence type="ECO:0000259" key="18">
    <source>
        <dbReference type="Pfam" id="PF02896"/>
    </source>
</evidence>
<keyword evidence="12" id="KW-0460">Magnesium</keyword>
<comment type="catalytic activity">
    <reaction evidence="14">
        <text>pyruvate + ATP + H2O = phosphoenolpyruvate + AMP + phosphate + 2 H(+)</text>
        <dbReference type="Rhea" id="RHEA:11364"/>
        <dbReference type="ChEBI" id="CHEBI:15361"/>
        <dbReference type="ChEBI" id="CHEBI:15377"/>
        <dbReference type="ChEBI" id="CHEBI:15378"/>
        <dbReference type="ChEBI" id="CHEBI:30616"/>
        <dbReference type="ChEBI" id="CHEBI:43474"/>
        <dbReference type="ChEBI" id="CHEBI:58702"/>
        <dbReference type="ChEBI" id="CHEBI:456215"/>
        <dbReference type="EC" id="2.7.9.2"/>
    </reaction>
</comment>
<feature type="compositionally biased region" description="Polar residues" evidence="15">
    <location>
        <begin position="496"/>
        <end position="506"/>
    </location>
</feature>
<dbReference type="InterPro" id="IPR036637">
    <property type="entry name" value="Phosphohistidine_dom_sf"/>
</dbReference>
<evidence type="ECO:0000256" key="15">
    <source>
        <dbReference type="SAM" id="MobiDB-lite"/>
    </source>
</evidence>
<dbReference type="Gene3D" id="3.50.30.10">
    <property type="entry name" value="Phosphohistidine domain"/>
    <property type="match status" value="1"/>
</dbReference>
<feature type="region of interest" description="Disordered" evidence="15">
    <location>
        <begin position="474"/>
        <end position="514"/>
    </location>
</feature>